<dbReference type="PROSITE" id="PS01081">
    <property type="entry name" value="HTH_TETR_1"/>
    <property type="match status" value="1"/>
</dbReference>
<sequence>MAGRREESAQESRLRLLQAATELVAEAGPRAASVQAVADRAGISRGSVSWHFGSKDGLIVEVIDQAFRTAQQEYRRRLASGTLSFDLLVDAHLAVVGAPCGRVLTTTLPEVMRAEGPLRDAYLRGYERTRLLWVEYLEQLVAQSPGLPDAKHLATILFGSGIGVNTLHSLDALVDREGGLGALKHLLNLAATATAAMAATATTATATTATATAAPASRAPRVR</sequence>
<dbReference type="SUPFAM" id="SSF46689">
    <property type="entry name" value="Homeodomain-like"/>
    <property type="match status" value="1"/>
</dbReference>
<evidence type="ECO:0000256" key="4">
    <source>
        <dbReference type="PROSITE-ProRule" id="PRU00335"/>
    </source>
</evidence>
<reference evidence="6 7" key="1">
    <citation type="submission" date="2015-10" db="EMBL/GenBank/DDBJ databases">
        <title>Draft genome sequence of Streptomyces yokosukanensis DSM 40224, type strain for the species Streptomyces yokosukanensis.</title>
        <authorList>
            <person name="Ruckert C."/>
            <person name="Winkler A."/>
            <person name="Kalinowski J."/>
            <person name="Kampfer P."/>
            <person name="Glaeser S."/>
        </authorList>
    </citation>
    <scope>NUCLEOTIDE SEQUENCE [LARGE SCALE GENOMIC DNA]</scope>
    <source>
        <strain evidence="6 7">DSM 40224</strain>
    </source>
</reference>
<dbReference type="EMBL" id="LMWN01000033">
    <property type="protein sequence ID" value="KUN03494.1"/>
    <property type="molecule type" value="Genomic_DNA"/>
</dbReference>
<accession>A0A117Q1H2</accession>
<dbReference type="GO" id="GO:0000976">
    <property type="term" value="F:transcription cis-regulatory region binding"/>
    <property type="evidence" value="ECO:0007669"/>
    <property type="project" value="TreeGrafter"/>
</dbReference>
<name>A0A117Q1H2_9ACTN</name>
<protein>
    <recommendedName>
        <fullName evidence="5">HTH tetR-type domain-containing protein</fullName>
    </recommendedName>
</protein>
<dbReference type="GO" id="GO:0003700">
    <property type="term" value="F:DNA-binding transcription factor activity"/>
    <property type="evidence" value="ECO:0007669"/>
    <property type="project" value="TreeGrafter"/>
</dbReference>
<keyword evidence="7" id="KW-1185">Reference proteome</keyword>
<proteinExistence type="predicted"/>
<evidence type="ECO:0000259" key="5">
    <source>
        <dbReference type="PROSITE" id="PS50977"/>
    </source>
</evidence>
<feature type="domain" description="HTH tetR-type" evidence="5">
    <location>
        <begin position="10"/>
        <end position="70"/>
    </location>
</feature>
<evidence type="ECO:0000313" key="6">
    <source>
        <dbReference type="EMBL" id="KUN03494.1"/>
    </source>
</evidence>
<dbReference type="OrthoDB" id="9806334at2"/>
<dbReference type="STRING" id="67386.AQI95_23675"/>
<dbReference type="InterPro" id="IPR009057">
    <property type="entry name" value="Homeodomain-like_sf"/>
</dbReference>
<evidence type="ECO:0000256" key="3">
    <source>
        <dbReference type="ARBA" id="ARBA00023163"/>
    </source>
</evidence>
<organism evidence="6 7">
    <name type="scientific">Streptomyces yokosukanensis</name>
    <dbReference type="NCBI Taxonomy" id="67386"/>
    <lineage>
        <taxon>Bacteria</taxon>
        <taxon>Bacillati</taxon>
        <taxon>Actinomycetota</taxon>
        <taxon>Actinomycetes</taxon>
        <taxon>Kitasatosporales</taxon>
        <taxon>Streptomycetaceae</taxon>
        <taxon>Streptomyces</taxon>
    </lineage>
</organism>
<dbReference type="PANTHER" id="PTHR30055">
    <property type="entry name" value="HTH-TYPE TRANSCRIPTIONAL REGULATOR RUTR"/>
    <property type="match status" value="1"/>
</dbReference>
<dbReference type="PRINTS" id="PR00455">
    <property type="entry name" value="HTHTETR"/>
</dbReference>
<dbReference type="PROSITE" id="PS50977">
    <property type="entry name" value="HTH_TETR_2"/>
    <property type="match status" value="1"/>
</dbReference>
<keyword evidence="3" id="KW-0804">Transcription</keyword>
<feature type="DNA-binding region" description="H-T-H motif" evidence="4">
    <location>
        <begin position="33"/>
        <end position="52"/>
    </location>
</feature>
<dbReference type="PANTHER" id="PTHR30055:SF234">
    <property type="entry name" value="HTH-TYPE TRANSCRIPTIONAL REGULATOR BETI"/>
    <property type="match status" value="1"/>
</dbReference>
<dbReference type="AlphaFoldDB" id="A0A117Q1H2"/>
<evidence type="ECO:0000256" key="2">
    <source>
        <dbReference type="ARBA" id="ARBA00023125"/>
    </source>
</evidence>
<dbReference type="InterPro" id="IPR023772">
    <property type="entry name" value="DNA-bd_HTH_TetR-type_CS"/>
</dbReference>
<comment type="caution">
    <text evidence="6">The sequence shown here is derived from an EMBL/GenBank/DDBJ whole genome shotgun (WGS) entry which is preliminary data.</text>
</comment>
<keyword evidence="1" id="KW-0805">Transcription regulation</keyword>
<dbReference type="Gene3D" id="1.10.357.10">
    <property type="entry name" value="Tetracycline Repressor, domain 2"/>
    <property type="match status" value="1"/>
</dbReference>
<gene>
    <name evidence="6" type="ORF">AQI95_23675</name>
</gene>
<dbReference type="InterPro" id="IPR050109">
    <property type="entry name" value="HTH-type_TetR-like_transc_reg"/>
</dbReference>
<evidence type="ECO:0000256" key="1">
    <source>
        <dbReference type="ARBA" id="ARBA00023015"/>
    </source>
</evidence>
<evidence type="ECO:0000313" key="7">
    <source>
        <dbReference type="Proteomes" id="UP000053127"/>
    </source>
</evidence>
<dbReference type="Pfam" id="PF00440">
    <property type="entry name" value="TetR_N"/>
    <property type="match status" value="1"/>
</dbReference>
<dbReference type="Proteomes" id="UP000053127">
    <property type="component" value="Unassembled WGS sequence"/>
</dbReference>
<keyword evidence="2 4" id="KW-0238">DNA-binding</keyword>
<dbReference type="RefSeq" id="WP_067127123.1">
    <property type="nucleotide sequence ID" value="NZ_JBFACD010000002.1"/>
</dbReference>
<dbReference type="InterPro" id="IPR001647">
    <property type="entry name" value="HTH_TetR"/>
</dbReference>